<keyword evidence="1" id="KW-0175">Coiled coil</keyword>
<evidence type="ECO:0008006" key="4">
    <source>
        <dbReference type="Google" id="ProtNLM"/>
    </source>
</evidence>
<keyword evidence="3" id="KW-1185">Reference proteome</keyword>
<proteinExistence type="predicted"/>
<dbReference type="Proteomes" id="UP000663090">
    <property type="component" value="Chromosome"/>
</dbReference>
<dbReference type="RefSeq" id="WP_206717143.1">
    <property type="nucleotide sequence ID" value="NZ_CP071091.1"/>
</dbReference>
<evidence type="ECO:0000313" key="2">
    <source>
        <dbReference type="EMBL" id="QSQ15440.1"/>
    </source>
</evidence>
<feature type="coiled-coil region" evidence="1">
    <location>
        <begin position="429"/>
        <end position="463"/>
    </location>
</feature>
<dbReference type="EMBL" id="CP071091">
    <property type="protein sequence ID" value="QSQ15440.1"/>
    <property type="molecule type" value="Genomic_DNA"/>
</dbReference>
<reference evidence="2 3" key="1">
    <citation type="submission" date="2021-02" db="EMBL/GenBank/DDBJ databases">
        <title>De Novo genome assembly of isolated myxobacteria.</title>
        <authorList>
            <person name="Stevens D.C."/>
        </authorList>
    </citation>
    <scope>NUCLEOTIDE SEQUENCE [LARGE SCALE GENOMIC DNA]</scope>
    <source>
        <strain evidence="2 3">SCHIC003</strain>
    </source>
</reference>
<accession>A0ABX7N9I9</accession>
<protein>
    <recommendedName>
        <fullName evidence="4">AAA+ ATPase domain-containing protein</fullName>
    </recommendedName>
</protein>
<evidence type="ECO:0000313" key="3">
    <source>
        <dbReference type="Proteomes" id="UP000663090"/>
    </source>
</evidence>
<name>A0ABX7N9I9_9BACT</name>
<organism evidence="2 3">
    <name type="scientific">Myxococcus landrumensis</name>
    <dbReference type="NCBI Taxonomy" id="2813577"/>
    <lineage>
        <taxon>Bacteria</taxon>
        <taxon>Pseudomonadati</taxon>
        <taxon>Myxococcota</taxon>
        <taxon>Myxococcia</taxon>
        <taxon>Myxococcales</taxon>
        <taxon>Cystobacterineae</taxon>
        <taxon>Myxococcaceae</taxon>
        <taxon>Myxococcus</taxon>
    </lineage>
</organism>
<gene>
    <name evidence="2" type="ORF">JY572_05030</name>
</gene>
<sequence length="1388" mass="156361">MAEPGAQAALRGYRLQALYTLYRLLHPEESARSFRLEGHEDLDILDGEGNVLEVIQLKAYGTALSLSHLKPQKADSFFRRVLSRRAAFPEARERIVSFGPYGAEIQAAWAGVPAQRAHALELFESWGYTPTQAQELLASVQLDTADEADQEAAIFAILKEAVTGCDPVSAFDLLHAWLFHATEKRATITRSQLQERLIAVGRFLKDRDAHQAEWFTAVRPLEDVAVLHQEELSKEFYQGVSARFDHILAGVDVVRPELLAAIKTAFERSRVVVVRGASGQGKSSLAYRFLRDHVPAASRLEVRLIQDRRHALNIARALMGHLSSIGAISYIYVDVTPGDTAWTDLIQALHEHPAARILVTIREEDWLRASISDANLLFEEVKLQLEEHEARPIHSQLIGRTLRSKHLDFEEVWARFGGSGPLLEFTYLITHHSTLKARLEQQVRRLREEAQRDVRRRAELELLRRVAVASAYGGRLQLVLLAQDLELIEPLLTVQRLEREYLIRPDSAGRWVEGLHPVRSEILVDLLTEPVFTPWVDVATRSLPQMVEHDLGEFLLNAFSRRPDASTTIQQALTTLRPGSWEGVAQVSRALVWWGLFGYVANNANVLAEAKAHWGSAWWFALRTDVGNVRRAAPELMANFFMELDIIPAEGKQILRDLQARQSDPAEVFAAANRWLHQITWPLKAPASPEGWLDAAEVIFRAAWHGLPLPSTGVLLETYASVLDELPLETAVDVAYACSFHADAHMSEKLGPLRSKLIERIRRELRIFRLEDDGQHLKAHFIGTHSEIGPGTEQETNGKHQLHAHAMRCARLLRGVIPRRSEYATQGYGHRFSMIPTGSNETTKNIQATYLPPEWAPRINNMFLNLTHYQDRPATWEAHSHEVIAVRRELVRLLQMVRSALENYFQGRDARPLFISGQPAWVDYETTLKKIHLQTPPLPQAAVDEWGFSSEGNDQTAPAAPSERKRQIALLRHDSYVSLLRKYKRSLANFLQRALDPLVLQPILTRGTALQVEAARTVLQKRNRQELDTNLPMLNLSDSLTKLPALRREFRARFSRFLDAGELASLEASEDDMLHAVQALWLMFATAPERSGIRRPLPMAQSRVEKALELIQSDLRSRLKALAAHHATARILDRAPSWNQGSALWMVLDLESPLTLYAAHAALLGILHSALAREKLGLELLHVVRTTWQHIAIIPTFRGRAVAPSAWLFEPLTPGLERPEALGWWNHVPQAVPDDAWGSLGIERWTQPRISWVEDIQTALGRFGLMLEETADVAAARGAAEVDLLGQQTLTEFESGEWERMKGSLAQLTEAATRMAQFLTALDAAARVARPHLAVVAACLQRVCESFQGIDATRPEELLRLREGTRDLLTSVEDMRLHWLTDVLEQGE</sequence>
<evidence type="ECO:0000256" key="1">
    <source>
        <dbReference type="SAM" id="Coils"/>
    </source>
</evidence>